<keyword evidence="1" id="KW-0966">Cell projection</keyword>
<accession>A0A7T5R3J9</accession>
<dbReference type="AlphaFoldDB" id="A0A7T5R3J9"/>
<gene>
    <name evidence="1" type="ORF">HYS17_03695</name>
</gene>
<proteinExistence type="predicted"/>
<keyword evidence="1" id="KW-0969">Cilium</keyword>
<dbReference type="Proteomes" id="UP000595362">
    <property type="component" value="Chromosome"/>
</dbReference>
<organism evidence="1 2">
    <name type="scientific">Micavibrio aeruginosavorus</name>
    <dbReference type="NCBI Taxonomy" id="349221"/>
    <lineage>
        <taxon>Bacteria</taxon>
        <taxon>Pseudomonadati</taxon>
        <taxon>Bdellovibrionota</taxon>
        <taxon>Bdellovibrionia</taxon>
        <taxon>Bdellovibrionales</taxon>
        <taxon>Pseudobdellovibrionaceae</taxon>
        <taxon>Micavibrio</taxon>
    </lineage>
</organism>
<dbReference type="EMBL" id="CP066681">
    <property type="protein sequence ID" value="QQG36887.1"/>
    <property type="molecule type" value="Genomic_DNA"/>
</dbReference>
<evidence type="ECO:0000313" key="1">
    <source>
        <dbReference type="EMBL" id="QQG36887.1"/>
    </source>
</evidence>
<dbReference type="Gene3D" id="1.10.530.10">
    <property type="match status" value="1"/>
</dbReference>
<keyword evidence="1" id="KW-0282">Flagellum</keyword>
<evidence type="ECO:0000313" key="2">
    <source>
        <dbReference type="Proteomes" id="UP000595362"/>
    </source>
</evidence>
<dbReference type="SUPFAM" id="SSF53955">
    <property type="entry name" value="Lysozyme-like"/>
    <property type="match status" value="1"/>
</dbReference>
<sequence length="351" mass="37883">MLPRKNDYGKSGGKLAHPLLIQGEGLKTRFEVISMNSAGNILKNNTLAALQRKASPEVLGAIKKASARTGVDFAYLLEKASAESSFKTDIKSKSSSATGLYQFIEKTWLGMIRDHGAKYGLGDYADKIGADGKVSDAQTRKDILALRNDPDTAAAMAAEYAAANKRYLEKNVDGTIGSVELYFAHFMGPSGASGFLNAMKDNPLQTAADLFPQAARANRNVFYDSKTGQPRTLAGVYDFFARKFGNSADSAAMVAEAKAAPAARVSADMEESAEIWAQNLFRSNQQQQIRLLAGTDDHNDEQPLNRTAKLLGGIPHSGGTSNLAVSPLQIMELAQLDTPLDTPRSRPRYNE</sequence>
<protein>
    <submittedName>
        <fullName evidence="1">Flagellar biosynthesis protein FlgJ</fullName>
    </submittedName>
</protein>
<reference evidence="1 2" key="1">
    <citation type="submission" date="2020-07" db="EMBL/GenBank/DDBJ databases">
        <title>Huge and variable diversity of episymbiotic CPR bacteria and DPANN archaea in groundwater ecosystems.</title>
        <authorList>
            <person name="He C.Y."/>
            <person name="Keren R."/>
            <person name="Whittaker M."/>
            <person name="Farag I.F."/>
            <person name="Doudna J."/>
            <person name="Cate J.H.D."/>
            <person name="Banfield J.F."/>
        </authorList>
    </citation>
    <scope>NUCLEOTIDE SEQUENCE [LARGE SCALE GENOMIC DNA]</scope>
    <source>
        <strain evidence="1">NC_groundwater_70_Ag_B-0.1um_54_66</strain>
    </source>
</reference>
<dbReference type="InterPro" id="IPR023346">
    <property type="entry name" value="Lysozyme-like_dom_sf"/>
</dbReference>
<name>A0A7T5R3J9_9BACT</name>